<dbReference type="InterPro" id="IPR028082">
    <property type="entry name" value="Peripla_BP_I"/>
</dbReference>
<reference evidence="5 6" key="1">
    <citation type="submission" date="2018-12" db="EMBL/GenBank/DDBJ databases">
        <title>Unveiling genomic diversity among members of the Bifidobacterium pseudolongum species, a widely distributed gut commensal of the animal kingdom.</title>
        <authorList>
            <person name="Lugli G.A."/>
            <person name="Duranti S."/>
            <person name="Albert K."/>
            <person name="Mancabelli L."/>
            <person name="Napoli S."/>
            <person name="Viappiani A."/>
            <person name="Anzalone R."/>
            <person name="Longhi G."/>
            <person name="Milani C."/>
            <person name="Turroni F."/>
            <person name="Alessandri G."/>
            <person name="Sela D.A."/>
            <person name="Van Sinderen D."/>
            <person name="Ventura M."/>
        </authorList>
    </citation>
    <scope>NUCLEOTIDE SEQUENCE [LARGE SCALE GENOMIC DNA]</scope>
    <source>
        <strain evidence="5 6">2003B</strain>
    </source>
</reference>
<dbReference type="GO" id="GO:0003700">
    <property type="term" value="F:DNA-binding transcription factor activity"/>
    <property type="evidence" value="ECO:0007669"/>
    <property type="project" value="InterPro"/>
</dbReference>
<protein>
    <submittedName>
        <fullName evidence="5">DeoR family transcriptional regulator</fullName>
    </submittedName>
</protein>
<accession>A0A4Q5AWI7</accession>
<sequence>MSSATAHDPHKEYLPAERQDAILSLLTQQPVVKVPELARLLNTTPITIRRDLAQLADAGLLRRVRGGAMSVNTADGATTEDAAGEPATAAPANASGGTVGVMFPEPSFFWPHAVSALTERTAECGIQLSITESTYDPVDETRQLHELARVPDLVGLILTPNSHEAIARADWDWIRDSGIPTVVVERRQPVHMDFLTDSVRTDHPHGARKAYWHFAHRGHVRVGAAFSSTPTADVIRGGWERTVTENDALDCPFIETNIQPYEIEKIDRLVTRIVDEQVTGMLVHSDYLAIALAQALQRRGKRVPEDVSLISVDGFATMSSRPLTVLRSSPATLANEAFDLLRWRLQHPNAPTRHMRIDPELIDHGSVVQRP</sequence>
<evidence type="ECO:0000313" key="6">
    <source>
        <dbReference type="Proteomes" id="UP000292382"/>
    </source>
</evidence>
<evidence type="ECO:0000256" key="2">
    <source>
        <dbReference type="ARBA" id="ARBA00023125"/>
    </source>
</evidence>
<dbReference type="InterPro" id="IPR046335">
    <property type="entry name" value="LacI/GalR-like_sensor"/>
</dbReference>
<keyword evidence="3" id="KW-0804">Transcription</keyword>
<dbReference type="RefSeq" id="WP_165364356.1">
    <property type="nucleotide sequence ID" value="NZ_RYUW01000002.1"/>
</dbReference>
<gene>
    <name evidence="5" type="ORF">PG2003B_0169</name>
</gene>
<name>A0A4Q5AWI7_9BIFI</name>
<dbReference type="Proteomes" id="UP000292382">
    <property type="component" value="Unassembled WGS sequence"/>
</dbReference>
<dbReference type="PROSITE" id="PS00894">
    <property type="entry name" value="HTH_DEOR_1"/>
    <property type="match status" value="1"/>
</dbReference>
<dbReference type="InterPro" id="IPR011991">
    <property type="entry name" value="ArsR-like_HTH"/>
</dbReference>
<dbReference type="InterPro" id="IPR001034">
    <property type="entry name" value="DeoR_HTH"/>
</dbReference>
<proteinExistence type="predicted"/>
<dbReference type="Pfam" id="PF13377">
    <property type="entry name" value="Peripla_BP_3"/>
    <property type="match status" value="1"/>
</dbReference>
<dbReference type="SMART" id="SM00420">
    <property type="entry name" value="HTH_DEOR"/>
    <property type="match status" value="1"/>
</dbReference>
<dbReference type="PROSITE" id="PS51000">
    <property type="entry name" value="HTH_DEOR_2"/>
    <property type="match status" value="1"/>
</dbReference>
<evidence type="ECO:0000313" key="5">
    <source>
        <dbReference type="EMBL" id="RYQ38806.1"/>
    </source>
</evidence>
<dbReference type="GO" id="GO:0000976">
    <property type="term" value="F:transcription cis-regulatory region binding"/>
    <property type="evidence" value="ECO:0007669"/>
    <property type="project" value="TreeGrafter"/>
</dbReference>
<comment type="caution">
    <text evidence="5">The sequence shown here is derived from an EMBL/GenBank/DDBJ whole genome shotgun (WGS) entry which is preliminary data.</text>
</comment>
<organism evidence="5 6">
    <name type="scientific">Bifidobacterium pseudolongum subsp. globosum</name>
    <dbReference type="NCBI Taxonomy" id="1690"/>
    <lineage>
        <taxon>Bacteria</taxon>
        <taxon>Bacillati</taxon>
        <taxon>Actinomycetota</taxon>
        <taxon>Actinomycetes</taxon>
        <taxon>Bifidobacteriales</taxon>
        <taxon>Bifidobacteriaceae</taxon>
        <taxon>Bifidobacterium</taxon>
    </lineage>
</organism>
<dbReference type="CDD" id="cd06267">
    <property type="entry name" value="PBP1_LacI_sugar_binding-like"/>
    <property type="match status" value="1"/>
</dbReference>
<dbReference type="InterPro" id="IPR036390">
    <property type="entry name" value="WH_DNA-bd_sf"/>
</dbReference>
<evidence type="ECO:0000256" key="1">
    <source>
        <dbReference type="ARBA" id="ARBA00023015"/>
    </source>
</evidence>
<dbReference type="Gene3D" id="3.40.50.2300">
    <property type="match status" value="2"/>
</dbReference>
<evidence type="ECO:0000259" key="4">
    <source>
        <dbReference type="PROSITE" id="PS51000"/>
    </source>
</evidence>
<dbReference type="SUPFAM" id="SSF46785">
    <property type="entry name" value="Winged helix' DNA-binding domain"/>
    <property type="match status" value="1"/>
</dbReference>
<dbReference type="PANTHER" id="PTHR30146:SF155">
    <property type="entry name" value="ALANINE RACEMASE"/>
    <property type="match status" value="1"/>
</dbReference>
<dbReference type="Pfam" id="PF08220">
    <property type="entry name" value="HTH_DeoR"/>
    <property type="match status" value="1"/>
</dbReference>
<dbReference type="CDD" id="cd00090">
    <property type="entry name" value="HTH_ARSR"/>
    <property type="match status" value="1"/>
</dbReference>
<dbReference type="Gene3D" id="1.10.10.10">
    <property type="entry name" value="Winged helix-like DNA-binding domain superfamily/Winged helix DNA-binding domain"/>
    <property type="match status" value="1"/>
</dbReference>
<dbReference type="PANTHER" id="PTHR30146">
    <property type="entry name" value="LACI-RELATED TRANSCRIPTIONAL REPRESSOR"/>
    <property type="match status" value="1"/>
</dbReference>
<dbReference type="InterPro" id="IPR036388">
    <property type="entry name" value="WH-like_DNA-bd_sf"/>
</dbReference>
<evidence type="ECO:0000256" key="3">
    <source>
        <dbReference type="ARBA" id="ARBA00023163"/>
    </source>
</evidence>
<dbReference type="PRINTS" id="PR00037">
    <property type="entry name" value="HTHLACR"/>
</dbReference>
<feature type="domain" description="HTH deoR-type" evidence="4">
    <location>
        <begin position="15"/>
        <end position="70"/>
    </location>
</feature>
<dbReference type="EMBL" id="RYUW01000002">
    <property type="protein sequence ID" value="RYQ38806.1"/>
    <property type="molecule type" value="Genomic_DNA"/>
</dbReference>
<keyword evidence="2" id="KW-0238">DNA-binding</keyword>
<dbReference type="SUPFAM" id="SSF53822">
    <property type="entry name" value="Periplasmic binding protein-like I"/>
    <property type="match status" value="1"/>
</dbReference>
<dbReference type="InterPro" id="IPR018356">
    <property type="entry name" value="Tscrpt_reg_HTH_DeoR_CS"/>
</dbReference>
<dbReference type="AlphaFoldDB" id="A0A4Q5AWI7"/>
<keyword evidence="1" id="KW-0805">Transcription regulation</keyword>